<proteinExistence type="predicted"/>
<dbReference type="Gene3D" id="3.40.50.300">
    <property type="entry name" value="P-loop containing nucleotide triphosphate hydrolases"/>
    <property type="match status" value="1"/>
</dbReference>
<dbReference type="GO" id="GO:0003924">
    <property type="term" value="F:GTPase activity"/>
    <property type="evidence" value="ECO:0007669"/>
    <property type="project" value="InterPro"/>
</dbReference>
<dbReference type="InterPro" id="IPR027417">
    <property type="entry name" value="P-loop_NTPase"/>
</dbReference>
<keyword evidence="4" id="KW-0378">Hydrolase</keyword>
<name>A0A9P4L9M6_9PLEO</name>
<keyword evidence="3" id="KW-0342">GTP-binding</keyword>
<dbReference type="OrthoDB" id="25896at2759"/>
<evidence type="ECO:0000256" key="1">
    <source>
        <dbReference type="ARBA" id="ARBA00022481"/>
    </source>
</evidence>
<dbReference type="CDD" id="cd00157">
    <property type="entry name" value="Rho"/>
    <property type="match status" value="1"/>
</dbReference>
<gene>
    <name evidence="4" type="ORF">K460DRAFT_279799</name>
</gene>
<dbReference type="AlphaFoldDB" id="A0A9P4L9M6"/>
<dbReference type="NCBIfam" id="TIGR00231">
    <property type="entry name" value="small_GTP"/>
    <property type="match status" value="1"/>
</dbReference>
<reference evidence="4" key="1">
    <citation type="submission" date="2020-01" db="EMBL/GenBank/DDBJ databases">
        <authorList>
            <consortium name="DOE Joint Genome Institute"/>
            <person name="Haridas S."/>
            <person name="Albert R."/>
            <person name="Binder M."/>
            <person name="Bloem J."/>
            <person name="Labutti K."/>
            <person name="Salamov A."/>
            <person name="Andreopoulos B."/>
            <person name="Baker S.E."/>
            <person name="Barry K."/>
            <person name="Bills G."/>
            <person name="Bluhm B.H."/>
            <person name="Cannon C."/>
            <person name="Castanera R."/>
            <person name="Culley D.E."/>
            <person name="Daum C."/>
            <person name="Ezra D."/>
            <person name="Gonzalez J.B."/>
            <person name="Henrissat B."/>
            <person name="Kuo A."/>
            <person name="Liang C."/>
            <person name="Lipzen A."/>
            <person name="Lutzoni F."/>
            <person name="Magnuson J."/>
            <person name="Mondo S."/>
            <person name="Nolan M."/>
            <person name="Ohm R."/>
            <person name="Pangilinan J."/>
            <person name="Park H.-J."/>
            <person name="Ramirez L."/>
            <person name="Alfaro M."/>
            <person name="Sun H."/>
            <person name="Tritt A."/>
            <person name="Yoshinaga Y."/>
            <person name="Zwiers L.-H."/>
            <person name="Turgeon B.G."/>
            <person name="Goodwin S.B."/>
            <person name="Spatafora J.W."/>
            <person name="Crous P.W."/>
            <person name="Grigoriev I.V."/>
        </authorList>
    </citation>
    <scope>NUCLEOTIDE SEQUENCE</scope>
    <source>
        <strain evidence="4">CBS 394.84</strain>
    </source>
</reference>
<comment type="caution">
    <text evidence="4">The sequence shown here is derived from an EMBL/GenBank/DDBJ whole genome shotgun (WGS) entry which is preliminary data.</text>
</comment>
<dbReference type="PROSITE" id="PS51419">
    <property type="entry name" value="RAB"/>
    <property type="match status" value="1"/>
</dbReference>
<evidence type="ECO:0000256" key="2">
    <source>
        <dbReference type="ARBA" id="ARBA00022741"/>
    </source>
</evidence>
<dbReference type="RefSeq" id="XP_040789949.1">
    <property type="nucleotide sequence ID" value="XM_040928356.1"/>
</dbReference>
<dbReference type="SMART" id="SM00174">
    <property type="entry name" value="RHO"/>
    <property type="match status" value="1"/>
</dbReference>
<dbReference type="PROSITE" id="PS51420">
    <property type="entry name" value="RHO"/>
    <property type="match status" value="1"/>
</dbReference>
<organism evidence="4 5">
    <name type="scientific">Cucurbitaria berberidis CBS 394.84</name>
    <dbReference type="NCBI Taxonomy" id="1168544"/>
    <lineage>
        <taxon>Eukaryota</taxon>
        <taxon>Fungi</taxon>
        <taxon>Dikarya</taxon>
        <taxon>Ascomycota</taxon>
        <taxon>Pezizomycotina</taxon>
        <taxon>Dothideomycetes</taxon>
        <taxon>Pleosporomycetidae</taxon>
        <taxon>Pleosporales</taxon>
        <taxon>Pleosporineae</taxon>
        <taxon>Cucurbitariaceae</taxon>
        <taxon>Cucurbitaria</taxon>
    </lineage>
</organism>
<accession>A0A9P4L9M6</accession>
<sequence length="336" mass="37508">MCNESLSGLSEEAASIHVNGCIDAAPSPVEEENRNNAVQAINALPASEISWSEFLENIESFKGIWACNACKSDTLQPISDKTCNSCGLERDYRCPSSKNDFQRQPFDRYWTLLTSLNLSILDIPDGSVVRRKILLLGDTLCGKTFLASAWSQDKTPVGDTPLVNNFVKKMTNQGRQVELAIWDNTGMDGYERLRRLSYEDVHVVLICFDIAEPDSLENIEHMWNIEADSHLKDVRKILVGCKKDLRHDEATLARLHQHQAMPISPYAADKLAIKIHALAYFETSAVERKGITDLFDYVAEAALSRPHKTKTSGLRRFLSRGDIKLPSLSGHTVASS</sequence>
<dbReference type="Pfam" id="PF00071">
    <property type="entry name" value="Ras"/>
    <property type="match status" value="1"/>
</dbReference>
<evidence type="ECO:0000313" key="5">
    <source>
        <dbReference type="Proteomes" id="UP000800039"/>
    </source>
</evidence>
<keyword evidence="2" id="KW-0547">Nucleotide-binding</keyword>
<dbReference type="PRINTS" id="PR00449">
    <property type="entry name" value="RASTRNSFRMNG"/>
</dbReference>
<evidence type="ECO:0000256" key="3">
    <source>
        <dbReference type="ARBA" id="ARBA00023134"/>
    </source>
</evidence>
<protein>
    <submittedName>
        <fullName evidence="4">P-loop containing nucleoside triphosphate hydrolase protein</fullName>
    </submittedName>
</protein>
<dbReference type="GeneID" id="63845609"/>
<dbReference type="SMART" id="SM00175">
    <property type="entry name" value="RAB"/>
    <property type="match status" value="1"/>
</dbReference>
<dbReference type="InterPro" id="IPR005225">
    <property type="entry name" value="Small_GTP-bd"/>
</dbReference>
<dbReference type="GO" id="GO:0007264">
    <property type="term" value="P:small GTPase-mediated signal transduction"/>
    <property type="evidence" value="ECO:0007669"/>
    <property type="project" value="InterPro"/>
</dbReference>
<dbReference type="SMART" id="SM00173">
    <property type="entry name" value="RAS"/>
    <property type="match status" value="1"/>
</dbReference>
<dbReference type="InterPro" id="IPR003578">
    <property type="entry name" value="Small_GTPase_Rho"/>
</dbReference>
<dbReference type="EMBL" id="ML976615">
    <property type="protein sequence ID" value="KAF1847386.1"/>
    <property type="molecule type" value="Genomic_DNA"/>
</dbReference>
<dbReference type="SUPFAM" id="SSF52540">
    <property type="entry name" value="P-loop containing nucleoside triphosphate hydrolases"/>
    <property type="match status" value="1"/>
</dbReference>
<dbReference type="InterPro" id="IPR001806">
    <property type="entry name" value="Small_GTPase"/>
</dbReference>
<keyword evidence="1" id="KW-0488">Methylation</keyword>
<dbReference type="PROSITE" id="PS51421">
    <property type="entry name" value="RAS"/>
    <property type="match status" value="1"/>
</dbReference>
<dbReference type="PANTHER" id="PTHR24072">
    <property type="entry name" value="RHO FAMILY GTPASE"/>
    <property type="match status" value="1"/>
</dbReference>
<evidence type="ECO:0000313" key="4">
    <source>
        <dbReference type="EMBL" id="KAF1847386.1"/>
    </source>
</evidence>
<dbReference type="Proteomes" id="UP000800039">
    <property type="component" value="Unassembled WGS sequence"/>
</dbReference>
<dbReference type="GO" id="GO:0005525">
    <property type="term" value="F:GTP binding"/>
    <property type="evidence" value="ECO:0007669"/>
    <property type="project" value="UniProtKB-KW"/>
</dbReference>
<keyword evidence="5" id="KW-1185">Reference proteome</keyword>